<keyword evidence="3" id="KW-0408">Iron</keyword>
<dbReference type="EMBL" id="HBGK01018163">
    <property type="protein sequence ID" value="CAD9280244.1"/>
    <property type="molecule type" value="Transcribed_RNA"/>
</dbReference>
<feature type="domain" description="Glutaredoxin" evidence="7">
    <location>
        <begin position="87"/>
        <end position="151"/>
    </location>
</feature>
<proteinExistence type="predicted"/>
<evidence type="ECO:0000313" key="8">
    <source>
        <dbReference type="EMBL" id="CAD9280244.1"/>
    </source>
</evidence>
<dbReference type="InterPro" id="IPR004480">
    <property type="entry name" value="Monothiol_GRX-rel"/>
</dbReference>
<dbReference type="GO" id="GO:0046872">
    <property type="term" value="F:metal ion binding"/>
    <property type="evidence" value="ECO:0007669"/>
    <property type="project" value="UniProtKB-KW"/>
</dbReference>
<dbReference type="GO" id="GO:0051537">
    <property type="term" value="F:2 iron, 2 sulfur cluster binding"/>
    <property type="evidence" value="ECO:0007669"/>
    <property type="project" value="UniProtKB-KW"/>
</dbReference>
<protein>
    <recommendedName>
        <fullName evidence="7">Glutaredoxin domain-containing protein</fullName>
    </recommendedName>
</protein>
<evidence type="ECO:0000256" key="3">
    <source>
        <dbReference type="ARBA" id="ARBA00023004"/>
    </source>
</evidence>
<dbReference type="AlphaFoldDB" id="A0A7S1Y6M0"/>
<dbReference type="Gene3D" id="3.40.30.10">
    <property type="entry name" value="Glutaredoxin"/>
    <property type="match status" value="1"/>
</dbReference>
<dbReference type="PANTHER" id="PTHR10293">
    <property type="entry name" value="GLUTAREDOXIN FAMILY MEMBER"/>
    <property type="match status" value="1"/>
</dbReference>
<dbReference type="InterPro" id="IPR033658">
    <property type="entry name" value="GRX_PICOT-like"/>
</dbReference>
<dbReference type="SUPFAM" id="SSF52833">
    <property type="entry name" value="Thioredoxin-like"/>
    <property type="match status" value="1"/>
</dbReference>
<dbReference type="Pfam" id="PF00462">
    <property type="entry name" value="Glutaredoxin"/>
    <property type="match status" value="1"/>
</dbReference>
<feature type="signal peptide" evidence="6">
    <location>
        <begin position="1"/>
        <end position="20"/>
    </location>
</feature>
<evidence type="ECO:0000256" key="6">
    <source>
        <dbReference type="SAM" id="SignalP"/>
    </source>
</evidence>
<dbReference type="NCBIfam" id="TIGR00365">
    <property type="entry name" value="Grx4 family monothiol glutaredoxin"/>
    <property type="match status" value="1"/>
</dbReference>
<reference evidence="8" key="1">
    <citation type="submission" date="2021-01" db="EMBL/GenBank/DDBJ databases">
        <authorList>
            <person name="Corre E."/>
            <person name="Pelletier E."/>
            <person name="Niang G."/>
            <person name="Scheremetjew M."/>
            <person name="Finn R."/>
            <person name="Kale V."/>
            <person name="Holt S."/>
            <person name="Cochrane G."/>
            <person name="Meng A."/>
            <person name="Brown T."/>
            <person name="Cohen L."/>
        </authorList>
    </citation>
    <scope>NUCLEOTIDE SEQUENCE</scope>
    <source>
        <strain evidence="8">CCMP 410</strain>
    </source>
</reference>
<gene>
    <name evidence="8" type="ORF">GOCE00092_LOCUS9154</name>
</gene>
<name>A0A7S1Y6M0_9STRA</name>
<keyword evidence="5" id="KW-0676">Redox-active center</keyword>
<organism evidence="8">
    <name type="scientific">Grammatophora oceanica</name>
    <dbReference type="NCBI Taxonomy" id="210454"/>
    <lineage>
        <taxon>Eukaryota</taxon>
        <taxon>Sar</taxon>
        <taxon>Stramenopiles</taxon>
        <taxon>Ochrophyta</taxon>
        <taxon>Bacillariophyta</taxon>
        <taxon>Fragilariophyceae</taxon>
        <taxon>Fragilariophycidae</taxon>
        <taxon>Rhabdonematales</taxon>
        <taxon>Grammatophoraceae</taxon>
        <taxon>Grammatophora</taxon>
    </lineage>
</organism>
<dbReference type="FunFam" id="3.40.30.10:FF:000005">
    <property type="entry name" value="Glutaredoxin 5"/>
    <property type="match status" value="1"/>
</dbReference>
<keyword evidence="4" id="KW-0411">Iron-sulfur</keyword>
<keyword evidence="1" id="KW-0001">2Fe-2S</keyword>
<dbReference type="InterPro" id="IPR002109">
    <property type="entry name" value="Glutaredoxin"/>
</dbReference>
<dbReference type="PANTHER" id="PTHR10293:SF16">
    <property type="entry name" value="GLUTAREDOXIN-RELATED PROTEIN 5, MITOCHONDRIAL"/>
    <property type="match status" value="1"/>
</dbReference>
<dbReference type="PROSITE" id="PS51354">
    <property type="entry name" value="GLUTAREDOXIN_2"/>
    <property type="match status" value="1"/>
</dbReference>
<dbReference type="CDD" id="cd03028">
    <property type="entry name" value="GRX_PICOT_like"/>
    <property type="match status" value="1"/>
</dbReference>
<evidence type="ECO:0000256" key="4">
    <source>
        <dbReference type="ARBA" id="ARBA00023014"/>
    </source>
</evidence>
<evidence type="ECO:0000256" key="5">
    <source>
        <dbReference type="ARBA" id="ARBA00023284"/>
    </source>
</evidence>
<evidence type="ECO:0000256" key="2">
    <source>
        <dbReference type="ARBA" id="ARBA00022723"/>
    </source>
</evidence>
<accession>A0A7S1Y6M0</accession>
<evidence type="ECO:0000256" key="1">
    <source>
        <dbReference type="ARBA" id="ARBA00022714"/>
    </source>
</evidence>
<feature type="chain" id="PRO_5031526905" description="Glutaredoxin domain-containing protein" evidence="6">
    <location>
        <begin position="21"/>
        <end position="175"/>
    </location>
</feature>
<evidence type="ECO:0000259" key="7">
    <source>
        <dbReference type="Pfam" id="PF00462"/>
    </source>
</evidence>
<dbReference type="InterPro" id="IPR036249">
    <property type="entry name" value="Thioredoxin-like_sf"/>
</dbReference>
<keyword evidence="2" id="KW-0479">Metal-binding</keyword>
<keyword evidence="6" id="KW-0732">Signal</keyword>
<dbReference type="GO" id="GO:0005759">
    <property type="term" value="C:mitochondrial matrix"/>
    <property type="evidence" value="ECO:0007669"/>
    <property type="project" value="TreeGrafter"/>
</dbReference>
<sequence>MLCSPLFVILVVATASAASAFSVGVAQRSRAFTPRQKQPNTALCMVPPDDETLNKAIEMMTGGGSDAFETPDMTQARIGELVEEHSVLLFMKGAKDFPQCGFSDTATKILETFKVDYHTVDVLADQAIREGVKIFSQWPTIPQLYVGGEFIGGSDIMMEMYESGELKGLVEKATS</sequence>